<sequence length="433" mass="47240">MKQNGFFCFQSQSQLCSDYNRSQPGVDQPPSSPPVSFQYRARRYTMEGQLVEEGQQHVMASQEIMEDAEQHELAIEQQPANVVVKANVVVNSDEEEAIGGRWVKIKKVAPFIIGMLIPMLIGGNSIFTKRGLKEGMSFSVFLFYKNTLASVVLLVATLITRTPWPKMTRWLVIRIIALSVLEPVLSQIAVFSGLKFTPASFSSCLIATGPALTLVASWILQLEHIAISERRSQAKLLGMVMVITGGLVVGLYNGPTITVLQPSHISGRNVVSHRLTENWIRGPLLVSSSVLFSVLYNILMEMTTKKTDASPLFLTASICTLGALMNLIVAVAMESGSGFVWIVGLNTKLVCYLYSGIVVSGFTSFLQSMLLRERGAVFLTSFSPLSTIFVMMVGAVVLKEVIHVGSILGALIIVTGLFILQWGKLKAGASEDG</sequence>
<evidence type="ECO:0000313" key="8">
    <source>
        <dbReference type="EMBL" id="KAI5335583.1"/>
    </source>
</evidence>
<feature type="transmembrane region" description="Helical" evidence="6">
    <location>
        <begin position="171"/>
        <end position="194"/>
    </location>
</feature>
<feature type="transmembrane region" description="Helical" evidence="6">
    <location>
        <begin position="339"/>
        <end position="363"/>
    </location>
</feature>
<evidence type="ECO:0000256" key="1">
    <source>
        <dbReference type="ARBA" id="ARBA00004141"/>
    </source>
</evidence>
<feature type="transmembrane region" description="Helical" evidence="6">
    <location>
        <begin position="279"/>
        <end position="299"/>
    </location>
</feature>
<feature type="domain" description="EamA" evidence="7">
    <location>
        <begin position="282"/>
        <end position="420"/>
    </location>
</feature>
<keyword evidence="5 6" id="KW-0472">Membrane</keyword>
<keyword evidence="4 6" id="KW-1133">Transmembrane helix</keyword>
<feature type="transmembrane region" description="Helical" evidence="6">
    <location>
        <begin position="375"/>
        <end position="395"/>
    </location>
</feature>
<evidence type="ECO:0000256" key="3">
    <source>
        <dbReference type="ARBA" id="ARBA00022692"/>
    </source>
</evidence>
<reference evidence="8 9" key="1">
    <citation type="journal article" date="2022" name="G3 (Bethesda)">
        <title>Whole-genome sequence and methylome profiling of the almond [Prunus dulcis (Mill.) D.A. Webb] cultivar 'Nonpareil'.</title>
        <authorList>
            <person name="D'Amico-Willman K.M."/>
            <person name="Ouma W.Z."/>
            <person name="Meulia T."/>
            <person name="Sideli G.M."/>
            <person name="Gradziel T.M."/>
            <person name="Fresnedo-Ramirez J."/>
        </authorList>
    </citation>
    <scope>NUCLEOTIDE SEQUENCE [LARGE SCALE GENOMIC DNA]</scope>
    <source>
        <strain evidence="8">Clone GOH B32 T37-40</strain>
    </source>
</reference>
<dbReference type="Proteomes" id="UP001054821">
    <property type="component" value="Chromosome 4"/>
</dbReference>
<feature type="transmembrane region" description="Helical" evidence="6">
    <location>
        <begin position="108"/>
        <end position="127"/>
    </location>
</feature>
<feature type="transmembrane region" description="Helical" evidence="6">
    <location>
        <begin position="311"/>
        <end position="333"/>
    </location>
</feature>
<dbReference type="PANTHER" id="PTHR31218">
    <property type="entry name" value="WAT1-RELATED PROTEIN"/>
    <property type="match status" value="1"/>
</dbReference>
<dbReference type="EMBL" id="JAJFAZ020000004">
    <property type="protein sequence ID" value="KAI5335583.1"/>
    <property type="molecule type" value="Genomic_DNA"/>
</dbReference>
<dbReference type="SUPFAM" id="SSF103481">
    <property type="entry name" value="Multidrug resistance efflux transporter EmrE"/>
    <property type="match status" value="2"/>
</dbReference>
<protein>
    <recommendedName>
        <fullName evidence="7">EamA domain-containing protein</fullName>
    </recommendedName>
</protein>
<dbReference type="AlphaFoldDB" id="A0AAD4W2D2"/>
<comment type="similarity">
    <text evidence="2">Belongs to the drug/metabolite transporter (DMT) superfamily. Plant drug/metabolite exporter (P-DME) (TC 2.A.7.4) family.</text>
</comment>
<feature type="domain" description="EamA" evidence="7">
    <location>
        <begin position="113"/>
        <end position="247"/>
    </location>
</feature>
<feature type="transmembrane region" description="Helical" evidence="6">
    <location>
        <begin position="200"/>
        <end position="222"/>
    </location>
</feature>
<accession>A0AAD4W2D2</accession>
<evidence type="ECO:0000256" key="5">
    <source>
        <dbReference type="ARBA" id="ARBA00023136"/>
    </source>
</evidence>
<dbReference type="GO" id="GO:0016020">
    <property type="term" value="C:membrane"/>
    <property type="evidence" value="ECO:0007669"/>
    <property type="project" value="UniProtKB-SubCell"/>
</dbReference>
<dbReference type="InterPro" id="IPR000620">
    <property type="entry name" value="EamA_dom"/>
</dbReference>
<gene>
    <name evidence="8" type="ORF">L3X38_025716</name>
</gene>
<evidence type="ECO:0000313" key="9">
    <source>
        <dbReference type="Proteomes" id="UP001054821"/>
    </source>
</evidence>
<feature type="transmembrane region" description="Helical" evidence="6">
    <location>
        <begin position="401"/>
        <end position="420"/>
    </location>
</feature>
<dbReference type="InterPro" id="IPR037185">
    <property type="entry name" value="EmrE-like"/>
</dbReference>
<keyword evidence="3 6" id="KW-0812">Transmembrane</keyword>
<dbReference type="GO" id="GO:0022857">
    <property type="term" value="F:transmembrane transporter activity"/>
    <property type="evidence" value="ECO:0007669"/>
    <property type="project" value="InterPro"/>
</dbReference>
<dbReference type="InterPro" id="IPR030184">
    <property type="entry name" value="WAT1-related"/>
</dbReference>
<evidence type="ECO:0000256" key="6">
    <source>
        <dbReference type="SAM" id="Phobius"/>
    </source>
</evidence>
<feature type="transmembrane region" description="Helical" evidence="6">
    <location>
        <begin position="234"/>
        <end position="252"/>
    </location>
</feature>
<comment type="subcellular location">
    <subcellularLocation>
        <location evidence="1">Membrane</location>
        <topology evidence="1">Multi-pass membrane protein</topology>
    </subcellularLocation>
</comment>
<keyword evidence="9" id="KW-1185">Reference proteome</keyword>
<feature type="transmembrane region" description="Helical" evidence="6">
    <location>
        <begin position="139"/>
        <end position="159"/>
    </location>
</feature>
<evidence type="ECO:0000256" key="2">
    <source>
        <dbReference type="ARBA" id="ARBA00007635"/>
    </source>
</evidence>
<name>A0AAD4W2D2_PRUDU</name>
<evidence type="ECO:0000259" key="7">
    <source>
        <dbReference type="Pfam" id="PF00892"/>
    </source>
</evidence>
<dbReference type="Pfam" id="PF00892">
    <property type="entry name" value="EamA"/>
    <property type="match status" value="2"/>
</dbReference>
<organism evidence="8 9">
    <name type="scientific">Prunus dulcis</name>
    <name type="common">Almond</name>
    <name type="synonym">Amygdalus dulcis</name>
    <dbReference type="NCBI Taxonomy" id="3755"/>
    <lineage>
        <taxon>Eukaryota</taxon>
        <taxon>Viridiplantae</taxon>
        <taxon>Streptophyta</taxon>
        <taxon>Embryophyta</taxon>
        <taxon>Tracheophyta</taxon>
        <taxon>Spermatophyta</taxon>
        <taxon>Magnoliopsida</taxon>
        <taxon>eudicotyledons</taxon>
        <taxon>Gunneridae</taxon>
        <taxon>Pentapetalae</taxon>
        <taxon>rosids</taxon>
        <taxon>fabids</taxon>
        <taxon>Rosales</taxon>
        <taxon>Rosaceae</taxon>
        <taxon>Amygdaloideae</taxon>
        <taxon>Amygdaleae</taxon>
        <taxon>Prunus</taxon>
    </lineage>
</organism>
<evidence type="ECO:0000256" key="4">
    <source>
        <dbReference type="ARBA" id="ARBA00022989"/>
    </source>
</evidence>
<comment type="caution">
    <text evidence="8">The sequence shown here is derived from an EMBL/GenBank/DDBJ whole genome shotgun (WGS) entry which is preliminary data.</text>
</comment>
<proteinExistence type="inferred from homology"/>